<keyword evidence="1" id="KW-0489">Methyltransferase</keyword>
<accession>A0A1G2DJ04</accession>
<sequence length="247" mass="28702">MQNNDIKNWYNSVIPERDAEGAYEYDRWFKDPVQRAGYRLTKEAITRHVLSDDSLNPVRILELGPGAGTWTKLLVGHFPDAYIDLLDISKAMLDRAEKALGHKERVRYIESDVLTWEPEGKYDFFFSSRVLEYINDKTKFCEKIYRVLEPEGRGFLITKMPHYERERFLGRRSSEFHEGQITPGALRDTLVAAGFIDVDCYPVTTSIPLFRSAPLNLFFGKFFARFPLGPISMFFAESYCVLFRKPL</sequence>
<dbReference type="PANTHER" id="PTHR43861">
    <property type="entry name" value="TRANS-ACONITATE 2-METHYLTRANSFERASE-RELATED"/>
    <property type="match status" value="1"/>
</dbReference>
<organism evidence="4 5">
    <name type="scientific">Candidatus Lloydbacteria bacterium RIFCSPLOWO2_01_FULL_50_20</name>
    <dbReference type="NCBI Taxonomy" id="1798665"/>
    <lineage>
        <taxon>Bacteria</taxon>
        <taxon>Candidatus Lloydiibacteriota</taxon>
    </lineage>
</organism>
<keyword evidence="2" id="KW-0808">Transferase</keyword>
<evidence type="ECO:0000259" key="3">
    <source>
        <dbReference type="Pfam" id="PF13649"/>
    </source>
</evidence>
<comment type="caution">
    <text evidence="4">The sequence shown here is derived from an EMBL/GenBank/DDBJ whole genome shotgun (WGS) entry which is preliminary data.</text>
</comment>
<dbReference type="PANTHER" id="PTHR43861:SF1">
    <property type="entry name" value="TRANS-ACONITATE 2-METHYLTRANSFERASE"/>
    <property type="match status" value="1"/>
</dbReference>
<dbReference type="STRING" id="1798665.A2942_03070"/>
<dbReference type="GO" id="GO:0008168">
    <property type="term" value="F:methyltransferase activity"/>
    <property type="evidence" value="ECO:0007669"/>
    <property type="project" value="UniProtKB-KW"/>
</dbReference>
<dbReference type="EMBL" id="MHLP01000017">
    <property type="protein sequence ID" value="OGZ12850.1"/>
    <property type="molecule type" value="Genomic_DNA"/>
</dbReference>
<evidence type="ECO:0000256" key="2">
    <source>
        <dbReference type="ARBA" id="ARBA00022679"/>
    </source>
</evidence>
<reference evidence="4 5" key="1">
    <citation type="journal article" date="2016" name="Nat. Commun.">
        <title>Thousands of microbial genomes shed light on interconnected biogeochemical processes in an aquifer system.</title>
        <authorList>
            <person name="Anantharaman K."/>
            <person name="Brown C.T."/>
            <person name="Hug L.A."/>
            <person name="Sharon I."/>
            <person name="Castelle C.J."/>
            <person name="Probst A.J."/>
            <person name="Thomas B.C."/>
            <person name="Singh A."/>
            <person name="Wilkins M.J."/>
            <person name="Karaoz U."/>
            <person name="Brodie E.L."/>
            <person name="Williams K.H."/>
            <person name="Hubbard S.S."/>
            <person name="Banfield J.F."/>
        </authorList>
    </citation>
    <scope>NUCLEOTIDE SEQUENCE [LARGE SCALE GENOMIC DNA]</scope>
</reference>
<name>A0A1G2DJ04_9BACT</name>
<protein>
    <recommendedName>
        <fullName evidence="3">Methyltransferase domain-containing protein</fullName>
    </recommendedName>
</protein>
<gene>
    <name evidence="4" type="ORF">A2942_03070</name>
</gene>
<evidence type="ECO:0000313" key="4">
    <source>
        <dbReference type="EMBL" id="OGZ12850.1"/>
    </source>
</evidence>
<dbReference type="Pfam" id="PF13649">
    <property type="entry name" value="Methyltransf_25"/>
    <property type="match status" value="1"/>
</dbReference>
<feature type="domain" description="Methyltransferase" evidence="3">
    <location>
        <begin position="60"/>
        <end position="152"/>
    </location>
</feature>
<evidence type="ECO:0000313" key="5">
    <source>
        <dbReference type="Proteomes" id="UP000178534"/>
    </source>
</evidence>
<dbReference type="Gene3D" id="3.40.50.150">
    <property type="entry name" value="Vaccinia Virus protein VP39"/>
    <property type="match status" value="1"/>
</dbReference>
<dbReference type="AlphaFoldDB" id="A0A1G2DJ04"/>
<dbReference type="GO" id="GO:0032259">
    <property type="term" value="P:methylation"/>
    <property type="evidence" value="ECO:0007669"/>
    <property type="project" value="UniProtKB-KW"/>
</dbReference>
<dbReference type="Proteomes" id="UP000178534">
    <property type="component" value="Unassembled WGS sequence"/>
</dbReference>
<evidence type="ECO:0000256" key="1">
    <source>
        <dbReference type="ARBA" id="ARBA00022603"/>
    </source>
</evidence>
<dbReference type="SUPFAM" id="SSF53335">
    <property type="entry name" value="S-adenosyl-L-methionine-dependent methyltransferases"/>
    <property type="match status" value="1"/>
</dbReference>
<dbReference type="CDD" id="cd02440">
    <property type="entry name" value="AdoMet_MTases"/>
    <property type="match status" value="1"/>
</dbReference>
<proteinExistence type="predicted"/>
<dbReference type="InterPro" id="IPR041698">
    <property type="entry name" value="Methyltransf_25"/>
</dbReference>
<dbReference type="InterPro" id="IPR029063">
    <property type="entry name" value="SAM-dependent_MTases_sf"/>
</dbReference>